<keyword evidence="3" id="KW-1185">Reference proteome</keyword>
<organism evidence="2 3">
    <name type="scientific">Saguinus oedipus</name>
    <name type="common">Cotton-top tamarin</name>
    <name type="synonym">Oedipomidas oedipus</name>
    <dbReference type="NCBI Taxonomy" id="9490"/>
    <lineage>
        <taxon>Eukaryota</taxon>
        <taxon>Metazoa</taxon>
        <taxon>Chordata</taxon>
        <taxon>Craniata</taxon>
        <taxon>Vertebrata</taxon>
        <taxon>Euteleostomi</taxon>
        <taxon>Mammalia</taxon>
        <taxon>Eutheria</taxon>
        <taxon>Euarchontoglires</taxon>
        <taxon>Primates</taxon>
        <taxon>Haplorrhini</taxon>
        <taxon>Platyrrhini</taxon>
        <taxon>Cebidae</taxon>
        <taxon>Callitrichinae</taxon>
        <taxon>Saguinus</taxon>
    </lineage>
</organism>
<gene>
    <name evidence="2" type="ORF">P7K49_030962</name>
</gene>
<evidence type="ECO:0000313" key="3">
    <source>
        <dbReference type="Proteomes" id="UP001266305"/>
    </source>
</evidence>
<comment type="caution">
    <text evidence="2">The sequence shown here is derived from an EMBL/GenBank/DDBJ whole genome shotgun (WGS) entry which is preliminary data.</text>
</comment>
<sequence>MRNVPADIGASCQPRGEASVKGEADLRGGRLREETEWEQSTQGGRPERDVNPAVFQHKTQVILEEWPEVSGPQMVSGEALTLTGPVDNAWGRGRHREVSLDCSPQPRSCLVSTAHPMCIQGLQAVQNLNNPVQKRRGTLTGMCRLGIQEKQA</sequence>
<dbReference type="Proteomes" id="UP001266305">
    <property type="component" value="Unassembled WGS sequence"/>
</dbReference>
<name>A0ABQ9U3N4_SAGOE</name>
<accession>A0ABQ9U3N4</accession>
<feature type="compositionally biased region" description="Basic and acidic residues" evidence="1">
    <location>
        <begin position="18"/>
        <end position="34"/>
    </location>
</feature>
<dbReference type="EMBL" id="JASSZA010000016">
    <property type="protein sequence ID" value="KAK2091678.1"/>
    <property type="molecule type" value="Genomic_DNA"/>
</dbReference>
<evidence type="ECO:0000313" key="2">
    <source>
        <dbReference type="EMBL" id="KAK2091678.1"/>
    </source>
</evidence>
<reference evidence="2 3" key="1">
    <citation type="submission" date="2023-05" db="EMBL/GenBank/DDBJ databases">
        <title>B98-5 Cell Line De Novo Hybrid Assembly: An Optical Mapping Approach.</title>
        <authorList>
            <person name="Kananen K."/>
            <person name="Auerbach J.A."/>
            <person name="Kautto E."/>
            <person name="Blachly J.S."/>
        </authorList>
    </citation>
    <scope>NUCLEOTIDE SEQUENCE [LARGE SCALE GENOMIC DNA]</scope>
    <source>
        <strain evidence="2">B95-8</strain>
        <tissue evidence="2">Cell line</tissue>
    </source>
</reference>
<proteinExistence type="predicted"/>
<protein>
    <submittedName>
        <fullName evidence="2">Uncharacterized protein</fullName>
    </submittedName>
</protein>
<evidence type="ECO:0000256" key="1">
    <source>
        <dbReference type="SAM" id="MobiDB-lite"/>
    </source>
</evidence>
<feature type="region of interest" description="Disordered" evidence="1">
    <location>
        <begin position="1"/>
        <end position="52"/>
    </location>
</feature>